<feature type="region of interest" description="Disordered" evidence="1">
    <location>
        <begin position="1"/>
        <end position="35"/>
    </location>
</feature>
<evidence type="ECO:0000313" key="2">
    <source>
        <dbReference type="EMBL" id="EXA31584.1"/>
    </source>
</evidence>
<reference evidence="2" key="1">
    <citation type="submission" date="2011-10" db="EMBL/GenBank/DDBJ databases">
        <title>The Genome Sequence of Fusarium oxysporum HDV247.</title>
        <authorList>
            <consortium name="The Broad Institute Genome Sequencing Platform"/>
            <person name="Ma L.-J."/>
            <person name="Gale L.R."/>
            <person name="Schwartz D.C."/>
            <person name="Zhou S."/>
            <person name="Corby-Kistler H."/>
            <person name="Young S.K."/>
            <person name="Zeng Q."/>
            <person name="Gargeya S."/>
            <person name="Fitzgerald M."/>
            <person name="Haas B."/>
            <person name="Abouelleil A."/>
            <person name="Alvarado L."/>
            <person name="Arachchi H.M."/>
            <person name="Berlin A."/>
            <person name="Brown A."/>
            <person name="Chapman S.B."/>
            <person name="Chen Z."/>
            <person name="Dunbar C."/>
            <person name="Freedman E."/>
            <person name="Gearin G."/>
            <person name="Goldberg J."/>
            <person name="Griggs A."/>
            <person name="Gujja S."/>
            <person name="Heiman D."/>
            <person name="Howarth C."/>
            <person name="Larson L."/>
            <person name="Lui A."/>
            <person name="MacDonald P.J.P."/>
            <person name="Montmayeur A."/>
            <person name="Murphy C."/>
            <person name="Neiman D."/>
            <person name="Pearson M."/>
            <person name="Priest M."/>
            <person name="Roberts A."/>
            <person name="Saif S."/>
            <person name="Shea T."/>
            <person name="Shenoy N."/>
            <person name="Sisk P."/>
            <person name="Stolte C."/>
            <person name="Sykes S."/>
            <person name="Wortman J."/>
            <person name="Nusbaum C."/>
            <person name="Birren B."/>
        </authorList>
    </citation>
    <scope>NUCLEOTIDE SEQUENCE [LARGE SCALE GENOMIC DNA]</scope>
    <source>
        <strain evidence="2">HDV247</strain>
    </source>
</reference>
<reference evidence="2" key="2">
    <citation type="submission" date="2012-05" db="EMBL/GenBank/DDBJ databases">
        <title>Annotation of the Genome Sequence of Fusarium oxysporum HDV247.</title>
        <authorList>
            <consortium name="The Broad Institute Genomics Platform"/>
            <person name="Ma L.-J."/>
            <person name="Corby-Kistler H."/>
            <person name="Broz K."/>
            <person name="Gale L.R."/>
            <person name="Jonkers W."/>
            <person name="O'Donnell K."/>
            <person name="Ploetz R."/>
            <person name="Steinberg C."/>
            <person name="Schwartz D.C."/>
            <person name="VanEtten H."/>
            <person name="Zhou S."/>
            <person name="Young S.K."/>
            <person name="Zeng Q."/>
            <person name="Gargeya S."/>
            <person name="Fitzgerald M."/>
            <person name="Abouelleil A."/>
            <person name="Alvarado L."/>
            <person name="Chapman S.B."/>
            <person name="Gainer-Dewar J."/>
            <person name="Goldberg J."/>
            <person name="Griggs A."/>
            <person name="Gujja S."/>
            <person name="Hansen M."/>
            <person name="Howarth C."/>
            <person name="Imamovic A."/>
            <person name="Ireland A."/>
            <person name="Larimer J."/>
            <person name="McCowan C."/>
            <person name="Murphy C."/>
            <person name="Pearson M."/>
            <person name="Poon T.W."/>
            <person name="Priest M."/>
            <person name="Roberts A."/>
            <person name="Saif S."/>
            <person name="Shea T."/>
            <person name="Sykes S."/>
            <person name="Wortman J."/>
            <person name="Nusbaum C."/>
            <person name="Birren B."/>
        </authorList>
    </citation>
    <scope>NUCLEOTIDE SEQUENCE</scope>
    <source>
        <strain evidence="2">HDV247</strain>
    </source>
</reference>
<dbReference type="AlphaFoldDB" id="W9NFW1"/>
<organism evidence="2">
    <name type="scientific">Fusarium oxysporum f. sp. pisi HDV247</name>
    <dbReference type="NCBI Taxonomy" id="1080344"/>
    <lineage>
        <taxon>Eukaryota</taxon>
        <taxon>Fungi</taxon>
        <taxon>Dikarya</taxon>
        <taxon>Ascomycota</taxon>
        <taxon>Pezizomycotina</taxon>
        <taxon>Sordariomycetes</taxon>
        <taxon>Hypocreomycetidae</taxon>
        <taxon>Hypocreales</taxon>
        <taxon>Nectriaceae</taxon>
        <taxon>Fusarium</taxon>
        <taxon>Fusarium oxysporum species complex</taxon>
    </lineage>
</organism>
<protein>
    <submittedName>
        <fullName evidence="2">Uncharacterized protein</fullName>
    </submittedName>
</protein>
<dbReference type="EMBL" id="JH651011">
    <property type="protein sequence ID" value="EXA31584.1"/>
    <property type="molecule type" value="Genomic_DNA"/>
</dbReference>
<dbReference type="HOGENOM" id="CLU_2885838_0_0_1"/>
<proteinExistence type="predicted"/>
<accession>W9NFW1</accession>
<sequence>MAVSSPTPPLSSPGQDLFCTIDISGAGDSDSNKAQIGEVRQVIEAAVRTRKKDERWRDGDAQR</sequence>
<evidence type="ECO:0000256" key="1">
    <source>
        <dbReference type="SAM" id="MobiDB-lite"/>
    </source>
</evidence>
<feature type="compositionally biased region" description="Pro residues" evidence="1">
    <location>
        <begin position="1"/>
        <end position="11"/>
    </location>
</feature>
<gene>
    <name evidence="2" type="ORF">FOVG_17126</name>
</gene>
<dbReference type="Proteomes" id="UP000030751">
    <property type="component" value="Unassembled WGS sequence"/>
</dbReference>
<name>W9NFW1_FUSOX</name>